<accession>A0ABP9VBW3</accession>
<dbReference type="EMBL" id="BAABRN010000019">
    <property type="protein sequence ID" value="GAA5502226.1"/>
    <property type="molecule type" value="Genomic_DNA"/>
</dbReference>
<proteinExistence type="predicted"/>
<evidence type="ECO:0008006" key="3">
    <source>
        <dbReference type="Google" id="ProtNLM"/>
    </source>
</evidence>
<sequence>MLISATLLTACSTNNATSGADGGLKGATFGLKAVHPDNYVEAGFRTLSLPNSLTSNLNIDLTKFNFSNTQIAALPFADSFLDSAGYIRPDRIPQVEVVEAQSLVEINDENMAYYASLYNADFPQDIPFAQEAFKLNFTNKYIYNIEIPSVGYVGHADVSTQYITNTSNNQDVYYDSPTLYYLDDPIMYSAMSRIPKIPLKSLPSSMQRNNIKALHQDVKLYWFPNNNIKGTSWNYVIQVDQNTFKDIYTGQEFSFVAEKTNSLEHERRITLNFNGQTGYMVEQSSPPVGQVNSDCV</sequence>
<organism evidence="1 2">
    <name type="scientific">Deinococcus xinjiangensis</name>
    <dbReference type="NCBI Taxonomy" id="457454"/>
    <lineage>
        <taxon>Bacteria</taxon>
        <taxon>Thermotogati</taxon>
        <taxon>Deinococcota</taxon>
        <taxon>Deinococci</taxon>
        <taxon>Deinococcales</taxon>
        <taxon>Deinococcaceae</taxon>
        <taxon>Deinococcus</taxon>
    </lineage>
</organism>
<evidence type="ECO:0000313" key="1">
    <source>
        <dbReference type="EMBL" id="GAA5502226.1"/>
    </source>
</evidence>
<reference evidence="1 2" key="1">
    <citation type="submission" date="2024-02" db="EMBL/GenBank/DDBJ databases">
        <title>Deinococcus xinjiangensis NBRC 107630.</title>
        <authorList>
            <person name="Ichikawa N."/>
            <person name="Katano-Makiyama Y."/>
            <person name="Hidaka K."/>
        </authorList>
    </citation>
    <scope>NUCLEOTIDE SEQUENCE [LARGE SCALE GENOMIC DNA]</scope>
    <source>
        <strain evidence="1 2">NBRC 107630</strain>
    </source>
</reference>
<keyword evidence="2" id="KW-1185">Reference proteome</keyword>
<gene>
    <name evidence="1" type="ORF">Dxin01_01967</name>
</gene>
<dbReference type="RefSeq" id="WP_353542198.1">
    <property type="nucleotide sequence ID" value="NZ_BAABRN010000019.1"/>
</dbReference>
<evidence type="ECO:0000313" key="2">
    <source>
        <dbReference type="Proteomes" id="UP001458946"/>
    </source>
</evidence>
<dbReference type="Proteomes" id="UP001458946">
    <property type="component" value="Unassembled WGS sequence"/>
</dbReference>
<name>A0ABP9VBW3_9DEIO</name>
<comment type="caution">
    <text evidence="1">The sequence shown here is derived from an EMBL/GenBank/DDBJ whole genome shotgun (WGS) entry which is preliminary data.</text>
</comment>
<protein>
    <recommendedName>
        <fullName evidence="3">Lipoprotein</fullName>
    </recommendedName>
</protein>